<accession>X0ZQ47</accession>
<protein>
    <recommendedName>
        <fullName evidence="3">LITAF domain-containing protein</fullName>
    </recommendedName>
</protein>
<evidence type="ECO:0000313" key="2">
    <source>
        <dbReference type="EMBL" id="GAG71474.1"/>
    </source>
</evidence>
<feature type="transmembrane region" description="Helical" evidence="1">
    <location>
        <begin position="29"/>
        <end position="52"/>
    </location>
</feature>
<keyword evidence="1" id="KW-0472">Membrane</keyword>
<comment type="caution">
    <text evidence="2">The sequence shown here is derived from an EMBL/GenBank/DDBJ whole genome shotgun (WGS) entry which is preliminary data.</text>
</comment>
<name>X0ZQ47_9ZZZZ</name>
<dbReference type="AlphaFoldDB" id="X0ZQ47"/>
<proteinExistence type="predicted"/>
<organism evidence="2">
    <name type="scientific">marine sediment metagenome</name>
    <dbReference type="NCBI Taxonomy" id="412755"/>
    <lineage>
        <taxon>unclassified sequences</taxon>
        <taxon>metagenomes</taxon>
        <taxon>ecological metagenomes</taxon>
    </lineage>
</organism>
<gene>
    <name evidence="2" type="ORF">S01H4_15767</name>
</gene>
<evidence type="ECO:0008006" key="3">
    <source>
        <dbReference type="Google" id="ProtNLM"/>
    </source>
</evidence>
<keyword evidence="1" id="KW-1133">Transmembrane helix</keyword>
<reference evidence="2" key="1">
    <citation type="journal article" date="2014" name="Front. Microbiol.">
        <title>High frequency of phylogenetically diverse reductive dehalogenase-homologous genes in deep subseafloor sedimentary metagenomes.</title>
        <authorList>
            <person name="Kawai M."/>
            <person name="Futagami T."/>
            <person name="Toyoda A."/>
            <person name="Takaki Y."/>
            <person name="Nishi S."/>
            <person name="Hori S."/>
            <person name="Arai W."/>
            <person name="Tsubouchi T."/>
            <person name="Morono Y."/>
            <person name="Uchiyama I."/>
            <person name="Ito T."/>
            <person name="Fujiyama A."/>
            <person name="Inagaki F."/>
            <person name="Takami H."/>
        </authorList>
    </citation>
    <scope>NUCLEOTIDE SEQUENCE</scope>
    <source>
        <strain evidence="2">Expedition CK06-06</strain>
    </source>
</reference>
<dbReference type="EMBL" id="BART01006910">
    <property type="protein sequence ID" value="GAG71474.1"/>
    <property type="molecule type" value="Genomic_DNA"/>
</dbReference>
<keyword evidence="1" id="KW-0812">Transmembrane</keyword>
<sequence>MMNMSTNNTVGYCPICKQNVLLVREAVNWSLIIILIIFTGGIGLIVYAIVYFKKVPSRCIHCRSLIALGSTINVRSSNQSQTITQLEQESDINAGDNLE</sequence>
<evidence type="ECO:0000256" key="1">
    <source>
        <dbReference type="SAM" id="Phobius"/>
    </source>
</evidence>